<evidence type="ECO:0000259" key="4">
    <source>
        <dbReference type="PROSITE" id="PS01124"/>
    </source>
</evidence>
<keyword evidence="3" id="KW-0804">Transcription</keyword>
<dbReference type="GO" id="GO:0003700">
    <property type="term" value="F:DNA-binding transcription factor activity"/>
    <property type="evidence" value="ECO:0007669"/>
    <property type="project" value="InterPro"/>
</dbReference>
<accession>A0A6I8LZS8</accession>
<proteinExistence type="predicted"/>
<dbReference type="Proteomes" id="UP000399805">
    <property type="component" value="Unassembled WGS sequence"/>
</dbReference>
<keyword evidence="2" id="KW-0238">DNA-binding</keyword>
<dbReference type="PROSITE" id="PS01124">
    <property type="entry name" value="HTH_ARAC_FAMILY_2"/>
    <property type="match status" value="1"/>
</dbReference>
<dbReference type="InterPro" id="IPR018060">
    <property type="entry name" value="HTH_AraC"/>
</dbReference>
<evidence type="ECO:0000256" key="2">
    <source>
        <dbReference type="ARBA" id="ARBA00023125"/>
    </source>
</evidence>
<dbReference type="GO" id="GO:0043565">
    <property type="term" value="F:sequence-specific DNA binding"/>
    <property type="evidence" value="ECO:0007669"/>
    <property type="project" value="InterPro"/>
</dbReference>
<dbReference type="InterPro" id="IPR032783">
    <property type="entry name" value="AraC_lig"/>
</dbReference>
<dbReference type="PANTHER" id="PTHR46796">
    <property type="entry name" value="HTH-TYPE TRANSCRIPTIONAL ACTIVATOR RHAS-RELATED"/>
    <property type="match status" value="1"/>
</dbReference>
<evidence type="ECO:0000256" key="3">
    <source>
        <dbReference type="ARBA" id="ARBA00023163"/>
    </source>
</evidence>
<reference evidence="5 6" key="1">
    <citation type="submission" date="2019-09" db="EMBL/GenBank/DDBJ databases">
        <authorList>
            <person name="Leyn A S."/>
        </authorList>
    </citation>
    <scope>NUCLEOTIDE SEQUENCE [LARGE SCALE GENOMIC DNA]</scope>
    <source>
        <strain evidence="5">AA231_1</strain>
    </source>
</reference>
<organism evidence="5 6">
    <name type="scientific">Amycolatopsis camponoti</name>
    <dbReference type="NCBI Taxonomy" id="2606593"/>
    <lineage>
        <taxon>Bacteria</taxon>
        <taxon>Bacillati</taxon>
        <taxon>Actinomycetota</taxon>
        <taxon>Actinomycetes</taxon>
        <taxon>Pseudonocardiales</taxon>
        <taxon>Pseudonocardiaceae</taxon>
        <taxon>Amycolatopsis</taxon>
    </lineage>
</organism>
<gene>
    <name evidence="5" type="ORF">AA23TX_06949</name>
</gene>
<keyword evidence="6" id="KW-1185">Reference proteome</keyword>
<keyword evidence="1" id="KW-0805">Transcription regulation</keyword>
<dbReference type="SMART" id="SM00342">
    <property type="entry name" value="HTH_ARAC"/>
    <property type="match status" value="1"/>
</dbReference>
<sequence length="308" mass="32536">MDVLADILTAMRVGRPVAALTEVHAPWGLRFDQVLGAAFHVVLQGSCRLVPLDGTAFAEVQLGPGDVVLLGRGAPHAIVSAPDAPLTAFAPVRDRPGGSFGRFTLPGSGARSTIVCGAYKLMRRRPHPLLRDLPEVVHLPAAPGRNPGLRAMVDLLGAELHEAPPGAAAVAPSLVDALLVYLIRAWMAGAENSTTSWSAALSDPEISPVLAAMHADPRRAWTVQQLAAVAGLSRAAFARRFTSVVGEPPLTYFTRWRMTTAAQLLRTTDHTLARVADAVGYGSPFAFAKAFAREYATTPGSYRAEPGG</sequence>
<dbReference type="InterPro" id="IPR009057">
    <property type="entry name" value="Homeodomain-like_sf"/>
</dbReference>
<evidence type="ECO:0000256" key="1">
    <source>
        <dbReference type="ARBA" id="ARBA00023015"/>
    </source>
</evidence>
<evidence type="ECO:0000313" key="5">
    <source>
        <dbReference type="EMBL" id="VVJ21935.1"/>
    </source>
</evidence>
<evidence type="ECO:0000313" key="6">
    <source>
        <dbReference type="Proteomes" id="UP000399805"/>
    </source>
</evidence>
<dbReference type="InterPro" id="IPR011051">
    <property type="entry name" value="RmlC_Cupin_sf"/>
</dbReference>
<dbReference type="Pfam" id="PF12833">
    <property type="entry name" value="HTH_18"/>
    <property type="match status" value="1"/>
</dbReference>
<dbReference type="PANTHER" id="PTHR46796:SF13">
    <property type="entry name" value="HTH-TYPE TRANSCRIPTIONAL ACTIVATOR RHAS"/>
    <property type="match status" value="1"/>
</dbReference>
<dbReference type="SUPFAM" id="SSF51182">
    <property type="entry name" value="RmlC-like cupins"/>
    <property type="match status" value="1"/>
</dbReference>
<protein>
    <submittedName>
        <fullName evidence="5">Transcriptional regulator</fullName>
    </submittedName>
</protein>
<feature type="domain" description="HTH araC/xylS-type" evidence="4">
    <location>
        <begin position="207"/>
        <end position="305"/>
    </location>
</feature>
<dbReference type="EMBL" id="CABVGP010000002">
    <property type="protein sequence ID" value="VVJ21935.1"/>
    <property type="molecule type" value="Genomic_DNA"/>
</dbReference>
<dbReference type="Gene3D" id="1.10.10.60">
    <property type="entry name" value="Homeodomain-like"/>
    <property type="match status" value="2"/>
</dbReference>
<name>A0A6I8LZS8_9PSEU</name>
<dbReference type="PROSITE" id="PS00041">
    <property type="entry name" value="HTH_ARAC_FAMILY_1"/>
    <property type="match status" value="1"/>
</dbReference>
<dbReference type="Pfam" id="PF12852">
    <property type="entry name" value="Cupin_6"/>
    <property type="match status" value="1"/>
</dbReference>
<dbReference type="RefSeq" id="WP_155546768.1">
    <property type="nucleotide sequence ID" value="NZ_CABVGP010000002.1"/>
</dbReference>
<dbReference type="InterPro" id="IPR018062">
    <property type="entry name" value="HTH_AraC-typ_CS"/>
</dbReference>
<dbReference type="InterPro" id="IPR050204">
    <property type="entry name" value="AraC_XylS_family_regulators"/>
</dbReference>
<dbReference type="SUPFAM" id="SSF46689">
    <property type="entry name" value="Homeodomain-like"/>
    <property type="match status" value="2"/>
</dbReference>
<dbReference type="AlphaFoldDB" id="A0A6I8LZS8"/>